<evidence type="ECO:0000313" key="3">
    <source>
        <dbReference type="Proteomes" id="UP000609064"/>
    </source>
</evidence>
<feature type="domain" description="RES" evidence="1">
    <location>
        <begin position="20"/>
        <end position="144"/>
    </location>
</feature>
<organism evidence="2 3">
    <name type="scientific">Emticicia aquatilis</name>
    <dbReference type="NCBI Taxonomy" id="1537369"/>
    <lineage>
        <taxon>Bacteria</taxon>
        <taxon>Pseudomonadati</taxon>
        <taxon>Bacteroidota</taxon>
        <taxon>Cytophagia</taxon>
        <taxon>Cytophagales</taxon>
        <taxon>Leadbetterellaceae</taxon>
        <taxon>Emticicia</taxon>
    </lineage>
</organism>
<reference evidence="2" key="1">
    <citation type="journal article" date="2014" name="Int. J. Syst. Evol. Microbiol.">
        <title>Complete genome sequence of Corynebacterium casei LMG S-19264T (=DSM 44701T), isolated from a smear-ripened cheese.</title>
        <authorList>
            <consortium name="US DOE Joint Genome Institute (JGI-PGF)"/>
            <person name="Walter F."/>
            <person name="Albersmeier A."/>
            <person name="Kalinowski J."/>
            <person name="Ruckert C."/>
        </authorList>
    </citation>
    <scope>NUCLEOTIDE SEQUENCE</scope>
    <source>
        <strain evidence="2">CGMCC 1.15958</strain>
    </source>
</reference>
<dbReference type="Pfam" id="PF08808">
    <property type="entry name" value="RES"/>
    <property type="match status" value="1"/>
</dbReference>
<gene>
    <name evidence="2" type="ORF">GCM10011514_36550</name>
</gene>
<name>A0A917DU47_9BACT</name>
<dbReference type="RefSeq" id="WP_188768042.1">
    <property type="nucleotide sequence ID" value="NZ_BMKK01000007.1"/>
</dbReference>
<dbReference type="Proteomes" id="UP000609064">
    <property type="component" value="Unassembled WGS sequence"/>
</dbReference>
<evidence type="ECO:0000313" key="2">
    <source>
        <dbReference type="EMBL" id="GGD69083.1"/>
    </source>
</evidence>
<keyword evidence="3" id="KW-1185">Reference proteome</keyword>
<reference evidence="2" key="2">
    <citation type="submission" date="2020-09" db="EMBL/GenBank/DDBJ databases">
        <authorList>
            <person name="Sun Q."/>
            <person name="Zhou Y."/>
        </authorList>
    </citation>
    <scope>NUCLEOTIDE SEQUENCE</scope>
    <source>
        <strain evidence="2">CGMCC 1.15958</strain>
    </source>
</reference>
<dbReference type="AlphaFoldDB" id="A0A917DU47"/>
<sequence>MSMVVYRLQRTKYAHSREDILSGEGARITGGRWNPVGVSLIYTSATPELAHSEYIIHQKFLPPPSCNLIMIQVPDESVIKLPIETLPEGWRSYQKYGITQNTNEVWLKEQQSLVLQVPSAIVPMSFNYLINPLHPDIKQVNIIQSEPFIFDERYSAPNNTNFMSSLFDEMTES</sequence>
<dbReference type="InterPro" id="IPR014914">
    <property type="entry name" value="RES_dom"/>
</dbReference>
<evidence type="ECO:0000259" key="1">
    <source>
        <dbReference type="SMART" id="SM00953"/>
    </source>
</evidence>
<dbReference type="SMART" id="SM00953">
    <property type="entry name" value="RES"/>
    <property type="match status" value="1"/>
</dbReference>
<proteinExistence type="predicted"/>
<protein>
    <recommendedName>
        <fullName evidence="1">RES domain-containing protein</fullName>
    </recommendedName>
</protein>
<accession>A0A917DU47</accession>
<comment type="caution">
    <text evidence="2">The sequence shown here is derived from an EMBL/GenBank/DDBJ whole genome shotgun (WGS) entry which is preliminary data.</text>
</comment>
<dbReference type="EMBL" id="BMKK01000007">
    <property type="protein sequence ID" value="GGD69083.1"/>
    <property type="molecule type" value="Genomic_DNA"/>
</dbReference>